<gene>
    <name evidence="2" type="primary">LOC108040572</name>
</gene>
<accession>A0A6P4E6J6</accession>
<feature type="signal peptide" evidence="1">
    <location>
        <begin position="1"/>
        <end position="20"/>
    </location>
</feature>
<feature type="chain" id="PRO_5027767927" evidence="1">
    <location>
        <begin position="21"/>
        <end position="379"/>
    </location>
</feature>
<evidence type="ECO:0000256" key="1">
    <source>
        <dbReference type="SAM" id="SignalP"/>
    </source>
</evidence>
<organism evidence="2">
    <name type="scientific">Drosophila rhopaloa</name>
    <name type="common">Fruit fly</name>
    <dbReference type="NCBI Taxonomy" id="1041015"/>
    <lineage>
        <taxon>Eukaryota</taxon>
        <taxon>Metazoa</taxon>
        <taxon>Ecdysozoa</taxon>
        <taxon>Arthropoda</taxon>
        <taxon>Hexapoda</taxon>
        <taxon>Insecta</taxon>
        <taxon>Pterygota</taxon>
        <taxon>Neoptera</taxon>
        <taxon>Endopterygota</taxon>
        <taxon>Diptera</taxon>
        <taxon>Brachycera</taxon>
        <taxon>Muscomorpha</taxon>
        <taxon>Ephydroidea</taxon>
        <taxon>Drosophilidae</taxon>
        <taxon>Drosophila</taxon>
        <taxon>Sophophora</taxon>
    </lineage>
</organism>
<dbReference type="AlphaFoldDB" id="A0A6P4E6J6"/>
<reference evidence="2" key="1">
    <citation type="submission" date="2025-08" db="UniProtKB">
        <authorList>
            <consortium name="RefSeq"/>
        </authorList>
    </citation>
    <scope>IDENTIFICATION</scope>
</reference>
<keyword evidence="1" id="KW-0732">Signal</keyword>
<proteinExistence type="predicted"/>
<dbReference type="RefSeq" id="XP_016973567.1">
    <property type="nucleotide sequence ID" value="XM_017118078.1"/>
</dbReference>
<protein>
    <submittedName>
        <fullName evidence="2">Uncharacterized protein LOC108040572</fullName>
    </submittedName>
</protein>
<evidence type="ECO:0000313" key="2">
    <source>
        <dbReference type="RefSeq" id="XP_016973567.1"/>
    </source>
</evidence>
<name>A0A6P4E6J6_DRORH</name>
<sequence length="379" mass="44937">MNLYLFIATFINWLLWSAQSQQLNVSVIRHLVGTQHLLQSFKGEYIPKEFFKSIEKSESSKKNLQNKLRHFLEKLQKNLTMSSVLSDPENTTTSAENYILKMQELSTFFYKASYIFEQFAIDSESFYEISKNSSHELLLKLRQVPTAQPTLVKVLLTNYFAEMEFFHVLFSEVIDEALEYTTETLRAIQKLFFNYADTQSLILQNWKLKLSLECCKLYADFLQYYSAQIFKCAAVDQLNFAYDIYAVTEINVKYIIKQLEFRIQRIFNCFMIKSFTIRCKFLNSAERDLENLFIKLNELEMYLDVKIKKRSVSDPIFRQKTTWHENTRKFISTIDDCLPIDFPRSQMSTDLKECFFFLNNELCSYNDRTLINVTINIHI</sequence>